<protein>
    <submittedName>
        <fullName evidence="9">Multidrug resistance protein, MATE family</fullName>
    </submittedName>
</protein>
<dbReference type="KEGG" id="mcau:MIT9_P1646"/>
<feature type="transmembrane region" description="Helical" evidence="8">
    <location>
        <begin position="384"/>
        <end position="400"/>
    </location>
</feature>
<feature type="transmembrane region" description="Helical" evidence="8">
    <location>
        <begin position="229"/>
        <end position="253"/>
    </location>
</feature>
<keyword evidence="4" id="KW-1003">Cell membrane</keyword>
<keyword evidence="5 8" id="KW-0812">Transmembrane</keyword>
<feature type="transmembrane region" description="Helical" evidence="8">
    <location>
        <begin position="406"/>
        <end position="426"/>
    </location>
</feature>
<keyword evidence="6 8" id="KW-1133">Transmembrane helix</keyword>
<dbReference type="Proteomes" id="UP001321825">
    <property type="component" value="Chromosome"/>
</dbReference>
<evidence type="ECO:0000256" key="1">
    <source>
        <dbReference type="ARBA" id="ARBA00004429"/>
    </source>
</evidence>
<proteinExistence type="inferred from homology"/>
<dbReference type="InterPro" id="IPR044644">
    <property type="entry name" value="DinF-like"/>
</dbReference>
<name>A0AAU9C7N8_9GAMM</name>
<sequence>MHSDRLRREFWRLALPMMLSNLSVPLLGMVDTAVVGHLEHPYYLGGVALGGTIFSFLYWGFGFLRMGTTGITAQALGKDDGLQVNATLGRALLLALLLAGILILSRKLVSELAFALLQGSPAAEAQARRYVAIRIFSAPATLINYACIGWFIGLQNTRLPLALMLLANLCNIVLDFWFVWVWHWQVAGVALASVLAEYLGTAVALPLAWRRWRQRPTPAWRQIVQWREWRRLIAVNLHLFVRTLLLLFAFAFFTAQSARLGDVILAANTILLNLQSFMAYVLDSFAHAAEALAGRAKGDGNRILLRRTVRLAAVFSLGFAALFSLTYAVGGHRLIALLTDQEPVRRMAVQFLLWAVILPLISAWSFVLDGVFIGLTRAREMRNVMAVSVLLVYLPAWWWSRPWGNTGLWFAFCAFMAVRSLGMELCRRRLGI</sequence>
<keyword evidence="7 8" id="KW-0472">Membrane</keyword>
<organism evidence="9 10">
    <name type="scientific">Methylomarinovum caldicuralii</name>
    <dbReference type="NCBI Taxonomy" id="438856"/>
    <lineage>
        <taxon>Bacteria</taxon>
        <taxon>Pseudomonadati</taxon>
        <taxon>Pseudomonadota</taxon>
        <taxon>Gammaproteobacteria</taxon>
        <taxon>Methylococcales</taxon>
        <taxon>Methylothermaceae</taxon>
        <taxon>Methylomarinovum</taxon>
    </lineage>
</organism>
<dbReference type="PANTHER" id="PTHR42893:SF46">
    <property type="entry name" value="PROTEIN DETOXIFICATION 44, CHLOROPLASTIC"/>
    <property type="match status" value="1"/>
</dbReference>
<evidence type="ECO:0000256" key="4">
    <source>
        <dbReference type="ARBA" id="ARBA00022475"/>
    </source>
</evidence>
<dbReference type="RefSeq" id="WP_317704474.1">
    <property type="nucleotide sequence ID" value="NZ_AP024714.1"/>
</dbReference>
<dbReference type="InterPro" id="IPR048279">
    <property type="entry name" value="MdtK-like"/>
</dbReference>
<feature type="transmembrane region" description="Helical" evidence="8">
    <location>
        <begin position="82"/>
        <end position="104"/>
    </location>
</feature>
<comment type="similarity">
    <text evidence="2">Belongs to the multi antimicrobial extrusion (MATE) (TC 2.A.66.1) family.</text>
</comment>
<dbReference type="CDD" id="cd13136">
    <property type="entry name" value="MATE_DinF_like"/>
    <property type="match status" value="1"/>
</dbReference>
<evidence type="ECO:0000256" key="3">
    <source>
        <dbReference type="ARBA" id="ARBA00022448"/>
    </source>
</evidence>
<evidence type="ECO:0000256" key="8">
    <source>
        <dbReference type="SAM" id="Phobius"/>
    </source>
</evidence>
<keyword evidence="3" id="KW-0813">Transport</keyword>
<feature type="transmembrane region" description="Helical" evidence="8">
    <location>
        <begin position="42"/>
        <end position="61"/>
    </location>
</feature>
<evidence type="ECO:0000256" key="7">
    <source>
        <dbReference type="ARBA" id="ARBA00023136"/>
    </source>
</evidence>
<keyword evidence="10" id="KW-1185">Reference proteome</keyword>
<evidence type="ECO:0000256" key="2">
    <source>
        <dbReference type="ARBA" id="ARBA00010199"/>
    </source>
</evidence>
<evidence type="ECO:0000313" key="9">
    <source>
        <dbReference type="EMBL" id="BCX82064.1"/>
    </source>
</evidence>
<dbReference type="PANTHER" id="PTHR42893">
    <property type="entry name" value="PROTEIN DETOXIFICATION 44, CHLOROPLASTIC-RELATED"/>
    <property type="match status" value="1"/>
</dbReference>
<dbReference type="Pfam" id="PF01554">
    <property type="entry name" value="MatE"/>
    <property type="match status" value="2"/>
</dbReference>
<feature type="transmembrane region" description="Helical" evidence="8">
    <location>
        <begin position="159"/>
        <end position="180"/>
    </location>
</feature>
<feature type="transmembrane region" description="Helical" evidence="8">
    <location>
        <begin position="349"/>
        <end position="372"/>
    </location>
</feature>
<dbReference type="PIRSF" id="PIRSF006603">
    <property type="entry name" value="DinF"/>
    <property type="match status" value="1"/>
</dbReference>
<feature type="transmembrane region" description="Helical" evidence="8">
    <location>
        <begin position="12"/>
        <end position="30"/>
    </location>
</feature>
<feature type="transmembrane region" description="Helical" evidence="8">
    <location>
        <begin position="186"/>
        <end position="209"/>
    </location>
</feature>
<dbReference type="InterPro" id="IPR002528">
    <property type="entry name" value="MATE_fam"/>
</dbReference>
<feature type="transmembrane region" description="Helical" evidence="8">
    <location>
        <begin position="131"/>
        <end position="152"/>
    </location>
</feature>
<dbReference type="AlphaFoldDB" id="A0AAU9C7N8"/>
<evidence type="ECO:0000313" key="10">
    <source>
        <dbReference type="Proteomes" id="UP001321825"/>
    </source>
</evidence>
<dbReference type="GO" id="GO:0015297">
    <property type="term" value="F:antiporter activity"/>
    <property type="evidence" value="ECO:0007669"/>
    <property type="project" value="InterPro"/>
</dbReference>
<dbReference type="NCBIfam" id="TIGR00797">
    <property type="entry name" value="matE"/>
    <property type="match status" value="1"/>
</dbReference>
<dbReference type="GO" id="GO:0042910">
    <property type="term" value="F:xenobiotic transmembrane transporter activity"/>
    <property type="evidence" value="ECO:0007669"/>
    <property type="project" value="InterPro"/>
</dbReference>
<evidence type="ECO:0000256" key="5">
    <source>
        <dbReference type="ARBA" id="ARBA00022692"/>
    </source>
</evidence>
<feature type="transmembrane region" description="Helical" evidence="8">
    <location>
        <begin position="309"/>
        <end position="329"/>
    </location>
</feature>
<gene>
    <name evidence="9" type="ORF">MIT9_P1646</name>
</gene>
<comment type="subcellular location">
    <subcellularLocation>
        <location evidence="1">Cell inner membrane</location>
        <topology evidence="1">Multi-pass membrane protein</topology>
    </subcellularLocation>
</comment>
<evidence type="ECO:0000256" key="6">
    <source>
        <dbReference type="ARBA" id="ARBA00022989"/>
    </source>
</evidence>
<dbReference type="GO" id="GO:0005886">
    <property type="term" value="C:plasma membrane"/>
    <property type="evidence" value="ECO:0007669"/>
    <property type="project" value="UniProtKB-SubCell"/>
</dbReference>
<accession>A0AAU9C7N8</accession>
<reference evidence="10" key="1">
    <citation type="journal article" date="2024" name="Int. J. Syst. Evol. Microbiol.">
        <title>Methylomarinovum tepidoasis sp. nov., a moderately thermophilic methanotroph of the family Methylothermaceae isolated from a deep-sea hydrothermal field.</title>
        <authorList>
            <person name="Hirayama H."/>
            <person name="Takaki Y."/>
            <person name="Abe M."/>
            <person name="Miyazaki M."/>
            <person name="Uematsu K."/>
            <person name="Matsui Y."/>
            <person name="Takai K."/>
        </authorList>
    </citation>
    <scope>NUCLEOTIDE SEQUENCE [LARGE SCALE GENOMIC DNA]</scope>
    <source>
        <strain evidence="10">IT-9</strain>
    </source>
</reference>
<feature type="transmembrane region" description="Helical" evidence="8">
    <location>
        <begin position="265"/>
        <end position="288"/>
    </location>
</feature>
<dbReference type="EMBL" id="AP024714">
    <property type="protein sequence ID" value="BCX82064.1"/>
    <property type="molecule type" value="Genomic_DNA"/>
</dbReference>